<dbReference type="Proteomes" id="UP000807469">
    <property type="component" value="Unassembled WGS sequence"/>
</dbReference>
<dbReference type="EMBL" id="MU155135">
    <property type="protein sequence ID" value="KAF9485500.1"/>
    <property type="molecule type" value="Genomic_DNA"/>
</dbReference>
<dbReference type="Gene3D" id="3.50.50.60">
    <property type="entry name" value="FAD/NAD(P)-binding domain"/>
    <property type="match status" value="1"/>
</dbReference>
<dbReference type="GO" id="GO:0044550">
    <property type="term" value="P:secondary metabolite biosynthetic process"/>
    <property type="evidence" value="ECO:0007669"/>
    <property type="project" value="UniProtKB-ARBA"/>
</dbReference>
<dbReference type="InterPro" id="IPR006905">
    <property type="entry name" value="Flavin_halogenase"/>
</dbReference>
<dbReference type="Pfam" id="PF04820">
    <property type="entry name" value="Trp_halogenase"/>
    <property type="match status" value="1"/>
</dbReference>
<dbReference type="OrthoDB" id="3340390at2759"/>
<evidence type="ECO:0000256" key="1">
    <source>
        <dbReference type="ARBA" id="ARBA00005706"/>
    </source>
</evidence>
<dbReference type="GO" id="GO:0140907">
    <property type="term" value="F:flavin-dependent halogenase activity"/>
    <property type="evidence" value="ECO:0007669"/>
    <property type="project" value="UniProtKB-ARBA"/>
</dbReference>
<sequence length="538" mass="59274">MSNPPNTTQILVIGGGPAGSYAASVLAREGLSVVLVEATQFPRYHIGESMLPSIRPFMRFIDAEEKVSSHGFTFKRGVATKLRQDKKEGYSDFIAMGHDNGAWNVIRSEFDDLLLSHASKCGAAVFQETAIKEIRFDACTPGRPVAASWCKSDDQTGEITFDYLIDCSGRNGIMSTKYLKNRTLNRSLNNFACWGYWEHTERYMPNSNRDNAIWLEALEDESGWVWFIPLHDGSKSIGIVMDKQIMLAKRKAKQPGDNGRQSLQDFYLEELKRVPGVIKLIGKGTLRNTGKTDAVKMANDQSYAATSYAGDHFRIAGDAGAFIDPFFSSGVHLAFTGALSAAITICASIRGSVSESEAALWHDAKVGSAYTRFLLVVLGTYKQMRNQHLPIMSDIDEDNFDRAFDLIRPVIQGTADVGHRLSEDELQKTMDFCQNIFAPTTPEMYASVQARVSPELMSPTGPIMTSADLDRILDPGDIDAKLVLSEINARKAIHPMYSATVNFGVEYHRGLTAVMKHGKLGLVGKKEGGEIVIPSSKC</sequence>
<dbReference type="PANTHER" id="PTHR43747:SF5">
    <property type="entry name" value="FAD-BINDING DOMAIN-CONTAINING PROTEIN"/>
    <property type="match status" value="1"/>
</dbReference>
<dbReference type="PANTHER" id="PTHR43747">
    <property type="entry name" value="FAD-BINDING PROTEIN"/>
    <property type="match status" value="1"/>
</dbReference>
<comment type="similarity">
    <text evidence="1">Belongs to the flavin-dependent halogenase family.</text>
</comment>
<gene>
    <name evidence="5" type="ORF">BDN70DRAFT_871155</name>
</gene>
<dbReference type="InterPro" id="IPR036188">
    <property type="entry name" value="FAD/NAD-bd_sf"/>
</dbReference>
<dbReference type="InterPro" id="IPR050816">
    <property type="entry name" value="Flavin-dep_Halogenase_NPB"/>
</dbReference>
<keyword evidence="2" id="KW-0560">Oxidoreductase</keyword>
<evidence type="ECO:0000256" key="4">
    <source>
        <dbReference type="ARBA" id="ARBA00049364"/>
    </source>
</evidence>
<protein>
    <submittedName>
        <fullName evidence="5">FAD/NAD(P)-binding domain-containing protein</fullName>
    </submittedName>
</protein>
<name>A0A9P6D745_9AGAR</name>
<evidence type="ECO:0000256" key="3">
    <source>
        <dbReference type="ARBA" id="ARBA00023033"/>
    </source>
</evidence>
<organism evidence="5 6">
    <name type="scientific">Pholiota conissans</name>
    <dbReference type="NCBI Taxonomy" id="109636"/>
    <lineage>
        <taxon>Eukaryota</taxon>
        <taxon>Fungi</taxon>
        <taxon>Dikarya</taxon>
        <taxon>Basidiomycota</taxon>
        <taxon>Agaricomycotina</taxon>
        <taxon>Agaricomycetes</taxon>
        <taxon>Agaricomycetidae</taxon>
        <taxon>Agaricales</taxon>
        <taxon>Agaricineae</taxon>
        <taxon>Strophariaceae</taxon>
        <taxon>Pholiota</taxon>
    </lineage>
</organism>
<dbReference type="PRINTS" id="PR00420">
    <property type="entry name" value="RNGMNOXGNASE"/>
</dbReference>
<keyword evidence="6" id="KW-1185">Reference proteome</keyword>
<keyword evidence="3" id="KW-0503">Monooxygenase</keyword>
<comment type="caution">
    <text evidence="5">The sequence shown here is derived from an EMBL/GenBank/DDBJ whole genome shotgun (WGS) entry which is preliminary data.</text>
</comment>
<evidence type="ECO:0000313" key="5">
    <source>
        <dbReference type="EMBL" id="KAF9485500.1"/>
    </source>
</evidence>
<dbReference type="GO" id="GO:0004497">
    <property type="term" value="F:monooxygenase activity"/>
    <property type="evidence" value="ECO:0007669"/>
    <property type="project" value="UniProtKB-KW"/>
</dbReference>
<reference evidence="5" key="1">
    <citation type="submission" date="2020-11" db="EMBL/GenBank/DDBJ databases">
        <authorList>
            <consortium name="DOE Joint Genome Institute"/>
            <person name="Ahrendt S."/>
            <person name="Riley R."/>
            <person name="Andreopoulos W."/>
            <person name="Labutti K."/>
            <person name="Pangilinan J."/>
            <person name="Ruiz-Duenas F.J."/>
            <person name="Barrasa J.M."/>
            <person name="Sanchez-Garcia M."/>
            <person name="Camarero S."/>
            <person name="Miyauchi S."/>
            <person name="Serrano A."/>
            <person name="Linde D."/>
            <person name="Babiker R."/>
            <person name="Drula E."/>
            <person name="Ayuso-Fernandez I."/>
            <person name="Pacheco R."/>
            <person name="Padilla G."/>
            <person name="Ferreira P."/>
            <person name="Barriuso J."/>
            <person name="Kellner H."/>
            <person name="Castanera R."/>
            <person name="Alfaro M."/>
            <person name="Ramirez L."/>
            <person name="Pisabarro A.G."/>
            <person name="Kuo A."/>
            <person name="Tritt A."/>
            <person name="Lipzen A."/>
            <person name="He G."/>
            <person name="Yan M."/>
            <person name="Ng V."/>
            <person name="Cullen D."/>
            <person name="Martin F."/>
            <person name="Rosso M.-N."/>
            <person name="Henrissat B."/>
            <person name="Hibbett D."/>
            <person name="Martinez A.T."/>
            <person name="Grigoriev I.V."/>
        </authorList>
    </citation>
    <scope>NUCLEOTIDE SEQUENCE</scope>
    <source>
        <strain evidence="5">CIRM-BRFM 674</strain>
    </source>
</reference>
<dbReference type="AlphaFoldDB" id="A0A9P6D745"/>
<accession>A0A9P6D745</accession>
<comment type="catalytic activity">
    <reaction evidence="4">
        <text>melleolide F + FADH2 + chloride + O2 = 6'-chloromelleolide F + FAD + 2 H2O + H(+)</text>
        <dbReference type="Rhea" id="RHEA:67160"/>
        <dbReference type="ChEBI" id="CHEBI:15377"/>
        <dbReference type="ChEBI" id="CHEBI:15378"/>
        <dbReference type="ChEBI" id="CHEBI:15379"/>
        <dbReference type="ChEBI" id="CHEBI:17996"/>
        <dbReference type="ChEBI" id="CHEBI:57692"/>
        <dbReference type="ChEBI" id="CHEBI:58307"/>
        <dbReference type="ChEBI" id="CHEBI:167712"/>
        <dbReference type="ChEBI" id="CHEBI:167713"/>
    </reaction>
    <physiologicalReaction direction="left-to-right" evidence="4">
        <dbReference type="Rhea" id="RHEA:67161"/>
    </physiologicalReaction>
</comment>
<dbReference type="SUPFAM" id="SSF51905">
    <property type="entry name" value="FAD/NAD(P)-binding domain"/>
    <property type="match status" value="1"/>
</dbReference>
<evidence type="ECO:0000313" key="6">
    <source>
        <dbReference type="Proteomes" id="UP000807469"/>
    </source>
</evidence>
<proteinExistence type="inferred from homology"/>
<evidence type="ECO:0000256" key="2">
    <source>
        <dbReference type="ARBA" id="ARBA00023002"/>
    </source>
</evidence>